<dbReference type="EMBL" id="AZBU02000001">
    <property type="protein sequence ID" value="TMS36222.1"/>
    <property type="molecule type" value="Genomic_DNA"/>
</dbReference>
<dbReference type="AlphaFoldDB" id="A0A4U8USH8"/>
<organism evidence="1 2">
    <name type="scientific">Steinernema carpocapsae</name>
    <name type="common">Entomopathogenic nematode</name>
    <dbReference type="NCBI Taxonomy" id="34508"/>
    <lineage>
        <taxon>Eukaryota</taxon>
        <taxon>Metazoa</taxon>
        <taxon>Ecdysozoa</taxon>
        <taxon>Nematoda</taxon>
        <taxon>Chromadorea</taxon>
        <taxon>Rhabditida</taxon>
        <taxon>Tylenchina</taxon>
        <taxon>Panagrolaimomorpha</taxon>
        <taxon>Strongyloidoidea</taxon>
        <taxon>Steinernematidae</taxon>
        <taxon>Steinernema</taxon>
    </lineage>
</organism>
<protein>
    <submittedName>
        <fullName evidence="1">Uncharacterized protein</fullName>
    </submittedName>
</protein>
<reference evidence="1 2" key="2">
    <citation type="journal article" date="2019" name="G3 (Bethesda)">
        <title>Hybrid Assembly of the Genome of the Entomopathogenic Nematode Steinernema carpocapsae Identifies the X-Chromosome.</title>
        <authorList>
            <person name="Serra L."/>
            <person name="Macchietto M."/>
            <person name="Macias-Munoz A."/>
            <person name="McGill C.J."/>
            <person name="Rodriguez I.M."/>
            <person name="Rodriguez B."/>
            <person name="Murad R."/>
            <person name="Mortazavi A."/>
        </authorList>
    </citation>
    <scope>NUCLEOTIDE SEQUENCE [LARGE SCALE GENOMIC DNA]</scope>
    <source>
        <strain evidence="1 2">ALL</strain>
    </source>
</reference>
<evidence type="ECO:0000313" key="2">
    <source>
        <dbReference type="Proteomes" id="UP000298663"/>
    </source>
</evidence>
<comment type="caution">
    <text evidence="1">The sequence shown here is derived from an EMBL/GenBank/DDBJ whole genome shotgun (WGS) entry which is preliminary data.</text>
</comment>
<reference evidence="1 2" key="1">
    <citation type="journal article" date="2015" name="Genome Biol.">
        <title>Comparative genomics of Steinernema reveals deeply conserved gene regulatory networks.</title>
        <authorList>
            <person name="Dillman A.R."/>
            <person name="Macchietto M."/>
            <person name="Porter C.F."/>
            <person name="Rogers A."/>
            <person name="Williams B."/>
            <person name="Antoshechkin I."/>
            <person name="Lee M.M."/>
            <person name="Goodwin Z."/>
            <person name="Lu X."/>
            <person name="Lewis E.E."/>
            <person name="Goodrich-Blair H."/>
            <person name="Stock S.P."/>
            <person name="Adams B.J."/>
            <person name="Sternberg P.W."/>
            <person name="Mortazavi A."/>
        </authorList>
    </citation>
    <scope>NUCLEOTIDE SEQUENCE [LARGE SCALE GENOMIC DNA]</scope>
    <source>
        <strain evidence="1 2">ALL</strain>
    </source>
</reference>
<keyword evidence="2" id="KW-1185">Reference proteome</keyword>
<dbReference type="Proteomes" id="UP000298663">
    <property type="component" value="Unassembled WGS sequence"/>
</dbReference>
<gene>
    <name evidence="1" type="ORF">L596_003440</name>
</gene>
<accession>A0A4U8USH8</accession>
<evidence type="ECO:0000313" key="1">
    <source>
        <dbReference type="EMBL" id="TMS36222.1"/>
    </source>
</evidence>
<sequence>MSEKTKSWTCFLRRSSRKTASYLMLRLRKPRQFCWKERKFDSICGTQVDKAGFRQLYARTQEGLKA</sequence>
<name>A0A4U8USH8_STECR</name>
<proteinExistence type="predicted"/>